<sequence length="136" mass="14801">MQDVFGTVLFVVVALGVVIAGITMATSSGAYKQIGKGGLFGDDDGPRRREGGGSAAVRDEEIRQMLQARSDRRVRKGGEPLDIEAELTALTRTQVDPQLLAEIRELVASRNRRRIRQGKEPLDVEAEVARQLGDLS</sequence>
<feature type="region of interest" description="Disordered" evidence="1">
    <location>
        <begin position="35"/>
        <end position="60"/>
    </location>
</feature>
<evidence type="ECO:0000313" key="3">
    <source>
        <dbReference type="Proteomes" id="UP001056035"/>
    </source>
</evidence>
<feature type="compositionally biased region" description="Basic and acidic residues" evidence="1">
    <location>
        <begin position="44"/>
        <end position="60"/>
    </location>
</feature>
<keyword evidence="3" id="KW-1185">Reference proteome</keyword>
<name>A0ABY5DVV1_9ACTN</name>
<dbReference type="RefSeq" id="WP_254572464.1">
    <property type="nucleotide sequence ID" value="NZ_CP098502.1"/>
</dbReference>
<organism evidence="2 3">
    <name type="scientific">Paraconexibacter antarcticus</name>
    <dbReference type="NCBI Taxonomy" id="2949664"/>
    <lineage>
        <taxon>Bacteria</taxon>
        <taxon>Bacillati</taxon>
        <taxon>Actinomycetota</taxon>
        <taxon>Thermoleophilia</taxon>
        <taxon>Solirubrobacterales</taxon>
        <taxon>Paraconexibacteraceae</taxon>
        <taxon>Paraconexibacter</taxon>
    </lineage>
</organism>
<evidence type="ECO:0000313" key="2">
    <source>
        <dbReference type="EMBL" id="UTI65786.1"/>
    </source>
</evidence>
<accession>A0ABY5DVV1</accession>
<evidence type="ECO:0000256" key="1">
    <source>
        <dbReference type="SAM" id="MobiDB-lite"/>
    </source>
</evidence>
<protein>
    <submittedName>
        <fullName evidence="2">Uncharacterized protein</fullName>
    </submittedName>
</protein>
<dbReference type="EMBL" id="CP098502">
    <property type="protein sequence ID" value="UTI65786.1"/>
    <property type="molecule type" value="Genomic_DNA"/>
</dbReference>
<dbReference type="Proteomes" id="UP001056035">
    <property type="component" value="Chromosome"/>
</dbReference>
<proteinExistence type="predicted"/>
<gene>
    <name evidence="2" type="ORF">NBH00_06110</name>
</gene>
<reference evidence="2 3" key="1">
    <citation type="submission" date="2022-06" db="EMBL/GenBank/DDBJ databases">
        <title>Paraconexibacter antarcticus.</title>
        <authorList>
            <person name="Kim C.S."/>
        </authorList>
    </citation>
    <scope>NUCLEOTIDE SEQUENCE [LARGE SCALE GENOMIC DNA]</scope>
    <source>
        <strain evidence="2 3">02-257</strain>
    </source>
</reference>